<dbReference type="GO" id="GO:0070006">
    <property type="term" value="F:metalloaminopeptidase activity"/>
    <property type="evidence" value="ECO:0007669"/>
    <property type="project" value="InterPro"/>
</dbReference>
<dbReference type="InterPro" id="IPR033740">
    <property type="entry name" value="Pept_M24B"/>
</dbReference>
<evidence type="ECO:0000256" key="1">
    <source>
        <dbReference type="ARBA" id="ARBA00008766"/>
    </source>
</evidence>
<dbReference type="Gene3D" id="3.40.350.10">
    <property type="entry name" value="Creatinase/prolidase N-terminal domain"/>
    <property type="match status" value="2"/>
</dbReference>
<dbReference type="InterPro" id="IPR000587">
    <property type="entry name" value="Creatinase_N"/>
</dbReference>
<dbReference type="InterPro" id="IPR050422">
    <property type="entry name" value="X-Pro_aminopeptidase_P"/>
</dbReference>
<keyword evidence="7" id="KW-0031">Aminopeptidase</keyword>
<dbReference type="FunFam" id="3.90.230.10:FF:000009">
    <property type="entry name" value="xaa-Pro aminopeptidase 2"/>
    <property type="match status" value="1"/>
</dbReference>
<keyword evidence="8" id="KW-1185">Reference proteome</keyword>
<name>A0A316GI37_9RHOB</name>
<evidence type="ECO:0000259" key="4">
    <source>
        <dbReference type="Pfam" id="PF00557"/>
    </source>
</evidence>
<accession>A0A316GI37</accession>
<proteinExistence type="inferred from homology"/>
<dbReference type="SUPFAM" id="SSF53092">
    <property type="entry name" value="Creatinase/prolidase N-terminal domain"/>
    <property type="match status" value="1"/>
</dbReference>
<dbReference type="Proteomes" id="UP000245708">
    <property type="component" value="Unassembled WGS sequence"/>
</dbReference>
<dbReference type="CDD" id="cd01085">
    <property type="entry name" value="APP"/>
    <property type="match status" value="1"/>
</dbReference>
<evidence type="ECO:0000256" key="3">
    <source>
        <dbReference type="ARBA" id="ARBA00022801"/>
    </source>
</evidence>
<dbReference type="Pfam" id="PF00557">
    <property type="entry name" value="Peptidase_M24"/>
    <property type="match status" value="1"/>
</dbReference>
<evidence type="ECO:0000313" key="8">
    <source>
        <dbReference type="Proteomes" id="UP000245708"/>
    </source>
</evidence>
<dbReference type="GO" id="GO:0046872">
    <property type="term" value="F:metal ion binding"/>
    <property type="evidence" value="ECO:0007669"/>
    <property type="project" value="UniProtKB-KW"/>
</dbReference>
<dbReference type="GO" id="GO:0005737">
    <property type="term" value="C:cytoplasm"/>
    <property type="evidence" value="ECO:0007669"/>
    <property type="project" value="UniProtKB-ARBA"/>
</dbReference>
<keyword evidence="3" id="KW-0378">Hydrolase</keyword>
<dbReference type="PANTHER" id="PTHR43763:SF6">
    <property type="entry name" value="XAA-PRO AMINOPEPTIDASE 1"/>
    <property type="match status" value="1"/>
</dbReference>
<dbReference type="InterPro" id="IPR036005">
    <property type="entry name" value="Creatinase/aminopeptidase-like"/>
</dbReference>
<evidence type="ECO:0000256" key="2">
    <source>
        <dbReference type="ARBA" id="ARBA00022723"/>
    </source>
</evidence>
<feature type="domain" description="Peptidase M24 C-terminal" evidence="6">
    <location>
        <begin position="549"/>
        <end position="607"/>
    </location>
</feature>
<comment type="similarity">
    <text evidence="1">Belongs to the peptidase M24B family.</text>
</comment>
<protein>
    <submittedName>
        <fullName evidence="7">Xaa-Pro aminopeptidase</fullName>
    </submittedName>
</protein>
<dbReference type="SUPFAM" id="SSF55920">
    <property type="entry name" value="Creatinase/aminopeptidase"/>
    <property type="match status" value="1"/>
</dbReference>
<comment type="caution">
    <text evidence="7">The sequence shown here is derived from an EMBL/GenBank/DDBJ whole genome shotgun (WGS) entry which is preliminary data.</text>
</comment>
<dbReference type="Gene3D" id="3.90.230.10">
    <property type="entry name" value="Creatinase/methionine aminopeptidase superfamily"/>
    <property type="match status" value="1"/>
</dbReference>
<reference evidence="7 8" key="1">
    <citation type="submission" date="2018-05" db="EMBL/GenBank/DDBJ databases">
        <title>Genomic Encyclopedia of Type Strains, Phase IV (KMG-IV): sequencing the most valuable type-strain genomes for metagenomic binning, comparative biology and taxonomic classification.</title>
        <authorList>
            <person name="Goeker M."/>
        </authorList>
    </citation>
    <scope>NUCLEOTIDE SEQUENCE [LARGE SCALE GENOMIC DNA]</scope>
    <source>
        <strain evidence="7 8">DSM 16097</strain>
    </source>
</reference>
<dbReference type="InterPro" id="IPR000994">
    <property type="entry name" value="Pept_M24"/>
</dbReference>
<keyword evidence="7" id="KW-0645">Protease</keyword>
<evidence type="ECO:0000259" key="6">
    <source>
        <dbReference type="Pfam" id="PF16188"/>
    </source>
</evidence>
<dbReference type="InterPro" id="IPR032416">
    <property type="entry name" value="Peptidase_M24_C"/>
</dbReference>
<evidence type="ECO:0000259" key="5">
    <source>
        <dbReference type="Pfam" id="PF01321"/>
    </source>
</evidence>
<organism evidence="7 8">
    <name type="scientific">Roseicyclus mahoneyensis</name>
    <dbReference type="NCBI Taxonomy" id="164332"/>
    <lineage>
        <taxon>Bacteria</taxon>
        <taxon>Pseudomonadati</taxon>
        <taxon>Pseudomonadota</taxon>
        <taxon>Alphaproteobacteria</taxon>
        <taxon>Rhodobacterales</taxon>
        <taxon>Roseobacteraceae</taxon>
        <taxon>Roseicyclus</taxon>
    </lineage>
</organism>
<dbReference type="EMBL" id="QGGW01000004">
    <property type="protein sequence ID" value="PWK60500.1"/>
    <property type="molecule type" value="Genomic_DNA"/>
</dbReference>
<feature type="domain" description="Creatinase N-terminal" evidence="5">
    <location>
        <begin position="22"/>
        <end position="157"/>
    </location>
</feature>
<dbReference type="Pfam" id="PF16188">
    <property type="entry name" value="Peptidase_M24_C"/>
    <property type="match status" value="1"/>
</dbReference>
<sequence length="607" mass="65570">MKGKAVFQDFEVRTHPGDGVPRLAALRDVMAQAALDGFLVPRADRFQGEYVAPCDDRLSWLTGFTGSAGFAAVLEERAGVFVDGRYRVQVKTQVDLAAYTPVDWPETKLADWLRAALPEGGRVGFDAWLHTVEEVAALRTALEGSEVALEQSANLVDRIWTDRPGPPTGPVEIFPDAIAGRSAAQKRTVCAEALRKARHGAAVLTLPDGINWLLNIRGRDIPRNPVVQATAILYDDGVVLLFLDEARVGPEIKAHLGPEVQVEDPASFSAALAGLTGRVRVDRASAPQAVLDILEAAGTEIVFDRDPTVMPKARKTGAEIAATRAAHLRDGAAMVRFLAWLDAEAPKGGLTEIDVVTRLEGFRRDTNQLRDISFETICGAGPNGAIVHYRVSEETNRPVRPGELLLVDSGGQYGDGTTDVTRTIAVGDVSQDAREAFTQVLQGMIAIHRARFPKGVAGAHLDALARAPLWAAGRDFDHGTGHGVGVYLSVHEGPQRLSRVSTVALEPGMILSNEPGYYREGAFGIRIENLIVVREAEALPGGDAHRAQLDFETLTFVPIDRRLVLSALLAPWERDWLNAYHAQVLERIGPLVEGADLAWLTAACAPI</sequence>
<evidence type="ECO:0000313" key="7">
    <source>
        <dbReference type="EMBL" id="PWK60500.1"/>
    </source>
</evidence>
<dbReference type="Pfam" id="PF01321">
    <property type="entry name" value="Creatinase_N"/>
    <property type="match status" value="1"/>
</dbReference>
<dbReference type="Pfam" id="PF16189">
    <property type="entry name" value="Creatinase_N_2"/>
    <property type="match status" value="1"/>
</dbReference>
<keyword evidence="2" id="KW-0479">Metal-binding</keyword>
<feature type="domain" description="Peptidase M24" evidence="4">
    <location>
        <begin position="323"/>
        <end position="535"/>
    </location>
</feature>
<dbReference type="AlphaFoldDB" id="A0A316GI37"/>
<dbReference type="OrthoDB" id="9806388at2"/>
<gene>
    <name evidence="7" type="ORF">C7455_104136</name>
</gene>
<dbReference type="InterPro" id="IPR029149">
    <property type="entry name" value="Creatin/AminoP/Spt16_N"/>
</dbReference>
<dbReference type="PANTHER" id="PTHR43763">
    <property type="entry name" value="XAA-PRO AMINOPEPTIDASE 1"/>
    <property type="match status" value="1"/>
</dbReference>